<evidence type="ECO:0000313" key="4">
    <source>
        <dbReference type="Proteomes" id="UP000000662"/>
    </source>
</evidence>
<dbReference type="InterPro" id="IPR025406">
    <property type="entry name" value="DUF4132"/>
</dbReference>
<keyword evidence="4" id="KW-1185">Reference proteome</keyword>
<feature type="compositionally biased region" description="Basic and acidic residues" evidence="1">
    <location>
        <begin position="67"/>
        <end position="76"/>
    </location>
</feature>
<dbReference type="Proteomes" id="UP000000662">
    <property type="component" value="Chromosome 3"/>
</dbReference>
<name>Q0B3M9_BURCM</name>
<proteinExistence type="predicted"/>
<evidence type="ECO:0000256" key="1">
    <source>
        <dbReference type="SAM" id="MobiDB-lite"/>
    </source>
</evidence>
<gene>
    <name evidence="3" type="ordered locus">Bamb_5697</name>
</gene>
<protein>
    <recommendedName>
        <fullName evidence="2">DUF4132 domain-containing protein</fullName>
    </recommendedName>
</protein>
<accession>Q0B3M9</accession>
<evidence type="ECO:0000259" key="2">
    <source>
        <dbReference type="Pfam" id="PF13569"/>
    </source>
</evidence>
<evidence type="ECO:0000313" key="3">
    <source>
        <dbReference type="EMBL" id="ABI91244.1"/>
    </source>
</evidence>
<dbReference type="eggNOG" id="COG1413">
    <property type="taxonomic scope" value="Bacteria"/>
</dbReference>
<feature type="region of interest" description="Disordered" evidence="1">
    <location>
        <begin position="41"/>
        <end position="76"/>
    </location>
</feature>
<dbReference type="Pfam" id="PF13569">
    <property type="entry name" value="DUF4132"/>
    <property type="match status" value="1"/>
</dbReference>
<dbReference type="AlphaFoldDB" id="Q0B3M9"/>
<feature type="domain" description="DUF4132" evidence="2">
    <location>
        <begin position="441"/>
        <end position="596"/>
    </location>
</feature>
<dbReference type="EMBL" id="CP000442">
    <property type="protein sequence ID" value="ABI91244.1"/>
    <property type="molecule type" value="Genomic_DNA"/>
</dbReference>
<sequence>MAGELARGAAGLPGTPAARAFVGYRNWGAILCARSVSLPESDHALSNRPDSQAGRRSPRRRASTEMAPERNDRPIGKRMTDRPLVALLVARLTGSADHPRFTGTPIDLSALDARALGAIWPALRRVEHELMQREHAYDDPRAEFARWLCRQIDALGLAPLVDADAALELFRDIQAGEWKRALEDLPCLDALPSPALQAELARIVAEPEEGRLRAVSAYGAYALDWFAGRRDFSARRDAYAQALADSPFRVRELDVLPELGPAALLALAATNDGYFAPKRLWIDYSDPAVTLAQDAAYVAFARDALTDAAGQVAALHAGAVPYEADRAFTTDDAQVVARAARVAAYRDEAWLRPLIGPLLTGVCVAPTAARTAPSQSLAIALGHAVETIPTPESVRALRDALAVVRHAGVQKKLARNLKPAERALGERPHTALRMTLDAKPDKKQLAMLAACMEAGFWQPMSLGHAEWRERLVDAPAGAAFSARMIWQARSRDGATQSFMPDIAAGKVVPRDAAGHACDIAADSDIRLWHPLLADADERLAWQRAIVGRALRQPIRQAFREYYVPADDDASASDCAMFEGHVLSSRPLLGVARREGWSIRAYDDGLAREFGDVRATFIVDARLYPGSEGHGTSRRLYVERRHERRWAPVPIGEIDRVVFSEIARAVDLLVSVAAFALDDDATRAAAAALTTDPVRQHALDTERRHRLNRLSDLPLGVMARHRRHVLSLVFAEPVAQGRITIDERHVRVGAWAVHCATGRVTRDGEPVEPAIEPPPAPLRAVPWLPYDEALLQRIVDVVAGLLG</sequence>
<reference evidence="3" key="1">
    <citation type="submission" date="2006-08" db="EMBL/GenBank/DDBJ databases">
        <title>Complete sequence of Chromosome 3 of Burkholderia cepacia AMMD.</title>
        <authorList>
            <consortium name="US DOE Joint Genome Institute"/>
            <person name="Copeland A."/>
            <person name="Lucas S."/>
            <person name="Lapidus A."/>
            <person name="Barry K."/>
            <person name="Detter J.C."/>
            <person name="Glavina del Rio T."/>
            <person name="Hammon N."/>
            <person name="Israni S."/>
            <person name="Pitluck S."/>
            <person name="Bruce D."/>
            <person name="Chain P."/>
            <person name="Malfatti S."/>
            <person name="Shin M."/>
            <person name="Vergez L."/>
            <person name="Schmutz J."/>
            <person name="Larimer F."/>
            <person name="Land M."/>
            <person name="Hauser L."/>
            <person name="Kyrpides N."/>
            <person name="Kim E."/>
            <person name="Parke J."/>
            <person name="Coenye T."/>
            <person name="Konstantinidis K."/>
            <person name="Ramette A."/>
            <person name="Tiedje J."/>
            <person name="Richardson P."/>
        </authorList>
    </citation>
    <scope>NUCLEOTIDE SEQUENCE</scope>
    <source>
        <strain evidence="3">AMMD</strain>
    </source>
</reference>
<dbReference type="KEGG" id="bam:Bamb_5697"/>
<organism evidence="3 4">
    <name type="scientific">Burkholderia ambifaria (strain ATCC BAA-244 / DSM 16087 / CCUG 44356 / LMG 19182 / AMMD)</name>
    <name type="common">Burkholderia cepacia (strain AMMD)</name>
    <dbReference type="NCBI Taxonomy" id="339670"/>
    <lineage>
        <taxon>Bacteria</taxon>
        <taxon>Pseudomonadati</taxon>
        <taxon>Pseudomonadota</taxon>
        <taxon>Betaproteobacteria</taxon>
        <taxon>Burkholderiales</taxon>
        <taxon>Burkholderiaceae</taxon>
        <taxon>Burkholderia</taxon>
        <taxon>Burkholderia cepacia complex</taxon>
    </lineage>
</organism>